<organism evidence="1 2">
    <name type="scientific">Bacillus phage G</name>
    <dbReference type="NCBI Taxonomy" id="2884420"/>
    <lineage>
        <taxon>Viruses</taxon>
        <taxon>Duplodnaviria</taxon>
        <taxon>Heunggongvirae</taxon>
        <taxon>Uroviricota</taxon>
        <taxon>Caudoviricetes</taxon>
        <taxon>Donellivirus</taxon>
        <taxon>Donellivirus gee</taxon>
    </lineage>
</organism>
<keyword evidence="2" id="KW-1185">Reference proteome</keyword>
<dbReference type="Proteomes" id="UP000009273">
    <property type="component" value="Segment"/>
</dbReference>
<proteinExistence type="predicted"/>
<dbReference type="GeneID" id="18563328"/>
<protein>
    <submittedName>
        <fullName evidence="1">Gp110</fullName>
    </submittedName>
</protein>
<accession>G3MBH2</accession>
<name>G3MBH2_9CAUD</name>
<evidence type="ECO:0000313" key="2">
    <source>
        <dbReference type="Proteomes" id="UP000009273"/>
    </source>
</evidence>
<dbReference type="RefSeq" id="YP_009015413.1">
    <property type="nucleotide sequence ID" value="NC_023719.1"/>
</dbReference>
<reference evidence="1 2" key="1">
    <citation type="submission" date="2011-09" db="EMBL/GenBank/DDBJ databases">
        <authorList>
            <person name="Pope W.H."/>
            <person name="Pedulla M.L."/>
            <person name="Ford M.E."/>
            <person name="Peebles C.L."/>
            <person name="Hatfull G.H."/>
            <person name="Hendrix R.W."/>
        </authorList>
    </citation>
    <scope>NUCLEOTIDE SEQUENCE [LARGE SCALE GENOMIC DNA]</scope>
    <source>
        <strain evidence="1">G</strain>
    </source>
</reference>
<dbReference type="KEGG" id="vg:18563328"/>
<gene>
    <name evidence="1" type="primary">110</name>
    <name evidence="1" type="ORF">G_110</name>
</gene>
<evidence type="ECO:0000313" key="1">
    <source>
        <dbReference type="EMBL" id="AEO93372.1"/>
    </source>
</evidence>
<sequence length="123" mass="14302">MGYLSFSDAKDERKKLVNGWTYIEKALPGSKDVLQQICAMLTLAHSPTSVRQNKKSEKKKNLVVYKYHIVFENGKKFATIYIDINNKDNYKVRLFYKDKKPHEAKVVGFSTLDELQEHIADFL</sequence>
<dbReference type="EMBL" id="JN638751">
    <property type="protein sequence ID" value="AEO93372.1"/>
    <property type="molecule type" value="Genomic_DNA"/>
</dbReference>